<protein>
    <submittedName>
        <fullName evidence="1">Uncharacterized protein</fullName>
    </submittedName>
</protein>
<name>A0AB34QXS8_BACPU</name>
<dbReference type="Proteomes" id="UP000031978">
    <property type="component" value="Unassembled WGS sequence"/>
</dbReference>
<sequence length="45" mass="4911">MIALTVVAAAGVYSIAIDRNTTSIQIQKIDRNTTMIDRNTTSENV</sequence>
<evidence type="ECO:0000313" key="2">
    <source>
        <dbReference type="Proteomes" id="UP000031978"/>
    </source>
</evidence>
<comment type="caution">
    <text evidence="1">The sequence shown here is derived from an EMBL/GenBank/DDBJ whole genome shotgun (WGS) entry which is preliminary data.</text>
</comment>
<dbReference type="EMBL" id="JXCL01000007">
    <property type="protein sequence ID" value="KIL23700.1"/>
    <property type="molecule type" value="Genomic_DNA"/>
</dbReference>
<accession>A0AB34QXS8</accession>
<dbReference type="AlphaFoldDB" id="A0AB34QXS8"/>
<reference evidence="1 2" key="1">
    <citation type="submission" date="2014-12" db="EMBL/GenBank/DDBJ databases">
        <title>Draft Genome Sequences of Five Spore-Forming Food Isolates of Bacillus pumilus.</title>
        <authorList>
            <person name="de Jong A."/>
            <person name="van Heel A.J."/>
            <person name="Montalban-Lopez M."/>
            <person name="Krawczyk A.O."/>
            <person name="Berendsen E.M."/>
            <person name="Wells-Bennik M."/>
            <person name="Kuipers O.P."/>
        </authorList>
    </citation>
    <scope>NUCLEOTIDE SEQUENCE [LARGE SCALE GENOMIC DNA]</scope>
    <source>
        <strain evidence="1 2">B4127</strain>
    </source>
</reference>
<proteinExistence type="predicted"/>
<evidence type="ECO:0000313" key="1">
    <source>
        <dbReference type="EMBL" id="KIL23700.1"/>
    </source>
</evidence>
<gene>
    <name evidence="1" type="ORF">B4127_2633</name>
</gene>
<organism evidence="1 2">
    <name type="scientific">Bacillus pumilus</name>
    <name type="common">Bacillus mesentericus</name>
    <dbReference type="NCBI Taxonomy" id="1408"/>
    <lineage>
        <taxon>Bacteria</taxon>
        <taxon>Bacillati</taxon>
        <taxon>Bacillota</taxon>
        <taxon>Bacilli</taxon>
        <taxon>Bacillales</taxon>
        <taxon>Bacillaceae</taxon>
        <taxon>Bacillus</taxon>
    </lineage>
</organism>